<evidence type="ECO:0000313" key="3">
    <source>
        <dbReference type="EMBL" id="VAW43305.1"/>
    </source>
</evidence>
<protein>
    <recommendedName>
        <fullName evidence="2">NACHT domain-containing protein</fullName>
    </recommendedName>
</protein>
<dbReference type="AlphaFoldDB" id="A0A3B0VID8"/>
<dbReference type="EMBL" id="UOEU01001061">
    <property type="protein sequence ID" value="VAW43305.1"/>
    <property type="molecule type" value="Genomic_DNA"/>
</dbReference>
<feature type="transmembrane region" description="Helical" evidence="1">
    <location>
        <begin position="367"/>
        <end position="386"/>
    </location>
</feature>
<name>A0A3B0VID8_9ZZZZ</name>
<dbReference type="SUPFAM" id="SSF52540">
    <property type="entry name" value="P-loop containing nucleoside triphosphate hydrolases"/>
    <property type="match status" value="1"/>
</dbReference>
<sequence>MEEKDQHNRSVMLQRVKTYWLVGVLQESLHGAELIDISMTYRTNAVAALVATPTSSRGQAIWQQPDNLLPDEVFNQPLPLGTQISEVYDEAAGTLLIMGDPGAGKTTILLQLVSDLLLRAEMNPNHPIPVVFSLASWTGNVAIGDWMVNELANRYEVPRRLGQTWLKNGLLLPLLDGLDEVEQEQRVACAQAINQFRQRFMTMPTVVTCRIKDYEALATRLNLEQAIVLQSLSLEQIDHYLASVGPRLAGLRAALQTDMTLRELAESPLMLSMMTLAYYRIPEEVALSLGERKMGRTLLFDVYVERMVRYRGGESLYEPEQTIQWLSWLAQKMSQFNQTIFFLEGLQPNWLPRNLQRNFVNRLRNRLTAVFILIGLLAGVLGMALLDWRALLIGAAAGLITGGLLAFFRLLLIWARVSWFRIETVELLNWSWPRALLGGGLGAAGGALLGSVFWFVGRGWDTAVSGGWILSLALVGLVTQTVAHALEKDDMKMRTKPGQGFVRSARNGRLVGLLTGLGTAVCLGIGWLLAKWLNM</sequence>
<dbReference type="Pfam" id="PF05729">
    <property type="entry name" value="NACHT"/>
    <property type="match status" value="1"/>
</dbReference>
<keyword evidence="1" id="KW-0472">Membrane</keyword>
<feature type="domain" description="NACHT" evidence="2">
    <location>
        <begin position="94"/>
        <end position="242"/>
    </location>
</feature>
<dbReference type="InterPro" id="IPR027417">
    <property type="entry name" value="P-loop_NTPase"/>
</dbReference>
<feature type="transmembrane region" description="Helical" evidence="1">
    <location>
        <begin position="468"/>
        <end position="486"/>
    </location>
</feature>
<evidence type="ECO:0000256" key="1">
    <source>
        <dbReference type="SAM" id="Phobius"/>
    </source>
</evidence>
<feature type="transmembrane region" description="Helical" evidence="1">
    <location>
        <begin position="507"/>
        <end position="530"/>
    </location>
</feature>
<accession>A0A3B0VID8</accession>
<dbReference type="Gene3D" id="3.40.50.300">
    <property type="entry name" value="P-loop containing nucleotide triphosphate hydrolases"/>
    <property type="match status" value="1"/>
</dbReference>
<evidence type="ECO:0000259" key="2">
    <source>
        <dbReference type="Pfam" id="PF05729"/>
    </source>
</evidence>
<feature type="transmembrane region" description="Helical" evidence="1">
    <location>
        <begin position="435"/>
        <end position="456"/>
    </location>
</feature>
<feature type="transmembrane region" description="Helical" evidence="1">
    <location>
        <begin position="392"/>
        <end position="414"/>
    </location>
</feature>
<feature type="non-terminal residue" evidence="3">
    <location>
        <position position="535"/>
    </location>
</feature>
<dbReference type="InterPro" id="IPR007111">
    <property type="entry name" value="NACHT_NTPase"/>
</dbReference>
<reference evidence="3" key="1">
    <citation type="submission" date="2018-06" db="EMBL/GenBank/DDBJ databases">
        <authorList>
            <person name="Zhirakovskaya E."/>
        </authorList>
    </citation>
    <scope>NUCLEOTIDE SEQUENCE</scope>
</reference>
<proteinExistence type="predicted"/>
<organism evidence="3">
    <name type="scientific">hydrothermal vent metagenome</name>
    <dbReference type="NCBI Taxonomy" id="652676"/>
    <lineage>
        <taxon>unclassified sequences</taxon>
        <taxon>metagenomes</taxon>
        <taxon>ecological metagenomes</taxon>
    </lineage>
</organism>
<keyword evidence="1" id="KW-0812">Transmembrane</keyword>
<gene>
    <name evidence="3" type="ORF">MNBD_CHLOROFLEXI01-3659</name>
</gene>
<keyword evidence="1" id="KW-1133">Transmembrane helix</keyword>